<dbReference type="VEuPathDB" id="VectorBase:LOC119162075"/>
<sequence>MTRIPFGSTSSPFLLMATIHCHSDNACKDKELASTLKKAFYVDDLLVGAETFHEGRRIYEQSKEIMKDAGMKLRKWKTNDHQLQNIFDNQEEQVEGASGEAAAVLGMQ</sequence>
<organism evidence="2 3">
    <name type="scientific">Rhipicephalus microplus</name>
    <name type="common">Cattle tick</name>
    <name type="synonym">Boophilus microplus</name>
    <dbReference type="NCBI Taxonomy" id="6941"/>
    <lineage>
        <taxon>Eukaryota</taxon>
        <taxon>Metazoa</taxon>
        <taxon>Ecdysozoa</taxon>
        <taxon>Arthropoda</taxon>
        <taxon>Chelicerata</taxon>
        <taxon>Arachnida</taxon>
        <taxon>Acari</taxon>
        <taxon>Parasitiformes</taxon>
        <taxon>Ixodida</taxon>
        <taxon>Ixodoidea</taxon>
        <taxon>Ixodidae</taxon>
        <taxon>Rhipicephalinae</taxon>
        <taxon>Rhipicephalus</taxon>
        <taxon>Boophilus</taxon>
    </lineage>
</organism>
<dbReference type="AlphaFoldDB" id="A0A9J6DQT8"/>
<dbReference type="Gene3D" id="3.30.70.270">
    <property type="match status" value="1"/>
</dbReference>
<dbReference type="SUPFAM" id="SSF56672">
    <property type="entry name" value="DNA/RNA polymerases"/>
    <property type="match status" value="1"/>
</dbReference>
<dbReference type="Proteomes" id="UP000821866">
    <property type="component" value="Chromosome 6"/>
</dbReference>
<dbReference type="PROSITE" id="PS50878">
    <property type="entry name" value="RT_POL"/>
    <property type="match status" value="1"/>
</dbReference>
<dbReference type="InterPro" id="IPR043502">
    <property type="entry name" value="DNA/RNA_pol_sf"/>
</dbReference>
<evidence type="ECO:0000259" key="1">
    <source>
        <dbReference type="PROSITE" id="PS50878"/>
    </source>
</evidence>
<dbReference type="GO" id="GO:0071897">
    <property type="term" value="P:DNA biosynthetic process"/>
    <property type="evidence" value="ECO:0007669"/>
    <property type="project" value="UniProtKB-ARBA"/>
</dbReference>
<evidence type="ECO:0000313" key="3">
    <source>
        <dbReference type="Proteomes" id="UP000821866"/>
    </source>
</evidence>
<evidence type="ECO:0000313" key="2">
    <source>
        <dbReference type="EMBL" id="KAH8024294.1"/>
    </source>
</evidence>
<dbReference type="InterPro" id="IPR000477">
    <property type="entry name" value="RT_dom"/>
</dbReference>
<name>A0A9J6DQT8_RHIMP</name>
<reference evidence="2" key="1">
    <citation type="journal article" date="2020" name="Cell">
        <title>Large-Scale Comparative Analyses of Tick Genomes Elucidate Their Genetic Diversity and Vector Capacities.</title>
        <authorList>
            <consortium name="Tick Genome and Microbiome Consortium (TIGMIC)"/>
            <person name="Jia N."/>
            <person name="Wang J."/>
            <person name="Shi W."/>
            <person name="Du L."/>
            <person name="Sun Y."/>
            <person name="Zhan W."/>
            <person name="Jiang J.F."/>
            <person name="Wang Q."/>
            <person name="Zhang B."/>
            <person name="Ji P."/>
            <person name="Bell-Sakyi L."/>
            <person name="Cui X.M."/>
            <person name="Yuan T.T."/>
            <person name="Jiang B.G."/>
            <person name="Yang W.F."/>
            <person name="Lam T.T."/>
            <person name="Chang Q.C."/>
            <person name="Ding S.J."/>
            <person name="Wang X.J."/>
            <person name="Zhu J.G."/>
            <person name="Ruan X.D."/>
            <person name="Zhao L."/>
            <person name="Wei J.T."/>
            <person name="Ye R.Z."/>
            <person name="Que T.C."/>
            <person name="Du C.H."/>
            <person name="Zhou Y.H."/>
            <person name="Cheng J.X."/>
            <person name="Dai P.F."/>
            <person name="Guo W.B."/>
            <person name="Han X.H."/>
            <person name="Huang E.J."/>
            <person name="Li L.F."/>
            <person name="Wei W."/>
            <person name="Gao Y.C."/>
            <person name="Liu J.Z."/>
            <person name="Shao H.Z."/>
            <person name="Wang X."/>
            <person name="Wang C.C."/>
            <person name="Yang T.C."/>
            <person name="Huo Q.B."/>
            <person name="Li W."/>
            <person name="Chen H.Y."/>
            <person name="Chen S.E."/>
            <person name="Zhou L.G."/>
            <person name="Ni X.B."/>
            <person name="Tian J.H."/>
            <person name="Sheng Y."/>
            <person name="Liu T."/>
            <person name="Pan Y.S."/>
            <person name="Xia L.Y."/>
            <person name="Li J."/>
            <person name="Zhao F."/>
            <person name="Cao W.C."/>
        </authorList>
    </citation>
    <scope>NUCLEOTIDE SEQUENCE</scope>
    <source>
        <strain evidence="2">Rmic-2018</strain>
    </source>
</reference>
<dbReference type="EMBL" id="JABSTU010000008">
    <property type="protein sequence ID" value="KAH8024294.1"/>
    <property type="molecule type" value="Genomic_DNA"/>
</dbReference>
<protein>
    <recommendedName>
        <fullName evidence="1">Reverse transcriptase domain-containing protein</fullName>
    </recommendedName>
</protein>
<dbReference type="Pfam" id="PF00078">
    <property type="entry name" value="RVT_1"/>
    <property type="match status" value="1"/>
</dbReference>
<feature type="domain" description="Reverse transcriptase" evidence="1">
    <location>
        <begin position="1"/>
        <end position="108"/>
    </location>
</feature>
<comment type="caution">
    <text evidence="2">The sequence shown here is derived from an EMBL/GenBank/DDBJ whole genome shotgun (WGS) entry which is preliminary data.</text>
</comment>
<dbReference type="InterPro" id="IPR043128">
    <property type="entry name" value="Rev_trsase/Diguanyl_cyclase"/>
</dbReference>
<reference evidence="2" key="2">
    <citation type="submission" date="2021-09" db="EMBL/GenBank/DDBJ databases">
        <authorList>
            <person name="Jia N."/>
            <person name="Wang J."/>
            <person name="Shi W."/>
            <person name="Du L."/>
            <person name="Sun Y."/>
            <person name="Zhan W."/>
            <person name="Jiang J."/>
            <person name="Wang Q."/>
            <person name="Zhang B."/>
            <person name="Ji P."/>
            <person name="Sakyi L.B."/>
            <person name="Cui X."/>
            <person name="Yuan T."/>
            <person name="Jiang B."/>
            <person name="Yang W."/>
            <person name="Lam T.T.-Y."/>
            <person name="Chang Q."/>
            <person name="Ding S."/>
            <person name="Wang X."/>
            <person name="Zhu J."/>
            <person name="Ruan X."/>
            <person name="Zhao L."/>
            <person name="Wei J."/>
            <person name="Que T."/>
            <person name="Du C."/>
            <person name="Cheng J."/>
            <person name="Dai P."/>
            <person name="Han X."/>
            <person name="Huang E."/>
            <person name="Gao Y."/>
            <person name="Liu J."/>
            <person name="Shao H."/>
            <person name="Ye R."/>
            <person name="Li L."/>
            <person name="Wei W."/>
            <person name="Wang X."/>
            <person name="Wang C."/>
            <person name="Huo Q."/>
            <person name="Li W."/>
            <person name="Guo W."/>
            <person name="Chen H."/>
            <person name="Chen S."/>
            <person name="Zhou L."/>
            <person name="Zhou L."/>
            <person name="Ni X."/>
            <person name="Tian J."/>
            <person name="Zhou Y."/>
            <person name="Sheng Y."/>
            <person name="Liu T."/>
            <person name="Pan Y."/>
            <person name="Xia L."/>
            <person name="Li J."/>
            <person name="Zhao F."/>
            <person name="Cao W."/>
        </authorList>
    </citation>
    <scope>NUCLEOTIDE SEQUENCE</scope>
    <source>
        <strain evidence="2">Rmic-2018</strain>
        <tissue evidence="2">Larvae</tissue>
    </source>
</reference>
<gene>
    <name evidence="2" type="ORF">HPB51_022413</name>
</gene>
<accession>A0A9J6DQT8</accession>
<keyword evidence="3" id="KW-1185">Reference proteome</keyword>
<proteinExistence type="predicted"/>